<organism evidence="2 3">
    <name type="scientific">Electrophorus voltai</name>
    <dbReference type="NCBI Taxonomy" id="2609070"/>
    <lineage>
        <taxon>Eukaryota</taxon>
        <taxon>Metazoa</taxon>
        <taxon>Chordata</taxon>
        <taxon>Craniata</taxon>
        <taxon>Vertebrata</taxon>
        <taxon>Euteleostomi</taxon>
        <taxon>Actinopterygii</taxon>
        <taxon>Neopterygii</taxon>
        <taxon>Teleostei</taxon>
        <taxon>Ostariophysi</taxon>
        <taxon>Gymnotiformes</taxon>
        <taxon>Gymnotoidei</taxon>
        <taxon>Gymnotidae</taxon>
        <taxon>Electrophorus</taxon>
    </lineage>
</organism>
<reference evidence="2" key="1">
    <citation type="submission" date="2023-03" db="EMBL/GenBank/DDBJ databases">
        <title>Electrophorus voltai genome.</title>
        <authorList>
            <person name="Bian C."/>
        </authorList>
    </citation>
    <scope>NUCLEOTIDE SEQUENCE</scope>
    <source>
        <strain evidence="2">CB-2022</strain>
        <tissue evidence="2">Muscle</tissue>
    </source>
</reference>
<feature type="non-terminal residue" evidence="2">
    <location>
        <position position="1"/>
    </location>
</feature>
<accession>A0AAD8ZV16</accession>
<keyword evidence="3" id="KW-1185">Reference proteome</keyword>
<evidence type="ECO:0000313" key="3">
    <source>
        <dbReference type="Proteomes" id="UP001239994"/>
    </source>
</evidence>
<protein>
    <submittedName>
        <fullName evidence="2">Uncharacterized protein</fullName>
    </submittedName>
</protein>
<proteinExistence type="predicted"/>
<name>A0AAD8ZV16_9TELE</name>
<dbReference type="AlphaFoldDB" id="A0AAD8ZV16"/>
<sequence length="218" mass="24167">STGPMSYYHRTVASKRLQQNRNKAAVPLRPRHLARAVRPAPSLLTVVVQAGQRSRAGSRGQTAAGNMRPPRNSSPMSALMTRYLSINKRQKKPQSPCVTRVSIDIATFPEKTQLCQKVHGKQQGALLQKESALPLRASALRGKNRREPFDTRLVRLRRAEGELHIADESRAPRALSRQRMDGYTLSSITSKSPIKGIPDYIYVALTSIFRSQQSSVGG</sequence>
<dbReference type="Proteomes" id="UP001239994">
    <property type="component" value="Unassembled WGS sequence"/>
</dbReference>
<feature type="region of interest" description="Disordered" evidence="1">
    <location>
        <begin position="51"/>
        <end position="76"/>
    </location>
</feature>
<evidence type="ECO:0000313" key="2">
    <source>
        <dbReference type="EMBL" id="KAK1805874.1"/>
    </source>
</evidence>
<dbReference type="EMBL" id="JAROKS010000002">
    <property type="protein sequence ID" value="KAK1805874.1"/>
    <property type="molecule type" value="Genomic_DNA"/>
</dbReference>
<evidence type="ECO:0000256" key="1">
    <source>
        <dbReference type="SAM" id="MobiDB-lite"/>
    </source>
</evidence>
<gene>
    <name evidence="2" type="ORF">P4O66_012927</name>
</gene>
<comment type="caution">
    <text evidence="2">The sequence shown here is derived from an EMBL/GenBank/DDBJ whole genome shotgun (WGS) entry which is preliminary data.</text>
</comment>